<organism evidence="2 3">
    <name type="scientific">Prevotella herbatica</name>
    <dbReference type="NCBI Taxonomy" id="2801997"/>
    <lineage>
        <taxon>Bacteria</taxon>
        <taxon>Pseudomonadati</taxon>
        <taxon>Bacteroidota</taxon>
        <taxon>Bacteroidia</taxon>
        <taxon>Bacteroidales</taxon>
        <taxon>Prevotellaceae</taxon>
        <taxon>Prevotella</taxon>
    </lineage>
</organism>
<feature type="signal peptide" evidence="1">
    <location>
        <begin position="1"/>
        <end position="20"/>
    </location>
</feature>
<accession>A0ABM7NWS7</accession>
<gene>
    <name evidence="2" type="ORF">prwr041_07930</name>
</gene>
<evidence type="ECO:0000313" key="3">
    <source>
        <dbReference type="Proteomes" id="UP001319045"/>
    </source>
</evidence>
<dbReference type="RefSeq" id="WP_207155095.1">
    <property type="nucleotide sequence ID" value="NZ_AP024484.1"/>
</dbReference>
<reference evidence="2 3" key="1">
    <citation type="journal article" date="2022" name="Int. J. Syst. Evol. Microbiol.">
        <title>Prevotella herbatica sp. nov., a plant polysaccharide-decomposing anaerobic bacterium isolated from a methanogenic reactor.</title>
        <authorList>
            <person name="Uek A."/>
            <person name="Tonouchi A."/>
            <person name="Kaku N."/>
            <person name="Ueki K."/>
        </authorList>
    </citation>
    <scope>NUCLEOTIDE SEQUENCE [LARGE SCALE GENOMIC DNA]</scope>
    <source>
        <strain evidence="2 3">WR041</strain>
    </source>
</reference>
<evidence type="ECO:0000256" key="1">
    <source>
        <dbReference type="SAM" id="SignalP"/>
    </source>
</evidence>
<proteinExistence type="predicted"/>
<feature type="chain" id="PRO_5045790747" evidence="1">
    <location>
        <begin position="21"/>
        <end position="157"/>
    </location>
</feature>
<evidence type="ECO:0000313" key="2">
    <source>
        <dbReference type="EMBL" id="BCS84900.1"/>
    </source>
</evidence>
<keyword evidence="3" id="KW-1185">Reference proteome</keyword>
<dbReference type="EMBL" id="AP024484">
    <property type="protein sequence ID" value="BCS84900.1"/>
    <property type="molecule type" value="Genomic_DNA"/>
</dbReference>
<keyword evidence="1" id="KW-0732">Signal</keyword>
<protein>
    <submittedName>
        <fullName evidence="2">Uncharacterized protein</fullName>
    </submittedName>
</protein>
<dbReference type="Proteomes" id="UP001319045">
    <property type="component" value="Chromosome"/>
</dbReference>
<sequence length="157" mass="17533">MKIKTLVISLMLLLVCGSYAQTVSYSYKPLAEEGCCVDYSIAKQNSVYSIIVKVTSNSSLFLKEATMLLKTFDGEIIKLHGTAINVDSQSTNHTSGNMNSTAQFIATPAQLESLKKGISKIRLSTSPIEHEREFKKDKIGKKLYQLFLKQKDKDNNF</sequence>
<name>A0ABM7NWS7_9BACT</name>